<dbReference type="GO" id="GO:0016477">
    <property type="term" value="P:cell migration"/>
    <property type="evidence" value="ECO:0007669"/>
    <property type="project" value="TreeGrafter"/>
</dbReference>
<sequence>MDAQFDATEVIFSHIDLVFSNIDQIRSLLFKGSNLETTLSGKTINEVIDFLKDAEKSKSTPKPNSTVRKVLAEQEVKIRTVTELSDYVIGWAIKARRILMELCQNSVELDIRWNYLFTIRFCQIFVALCKVILFFNYFSIAKIVIQLGNYIEHRPNLSNDLSRTVEIAYNCAMDPFRLLATKQDAIQLQLGQMISQIGHFLIQVLGPWPLLDWQDFVIFNRPPKQQNDSSLPNMEHACLANLQVLTETTYFFSLAYPSFISKHPQFKALMNELLSECASISLSKTVWMPFEDILAAYRKGKDPERIPIDPEVVKQHMDIKFKLSHAQRLAHLNVLLKDILHMVEFEAAYLPMLTHDVVSLSGYAYYELCVMLNHGKPCEQVAEMIDILVRIARIYIKYNQSISRFFVFNLGSVDTNYLAQLHQQFSGDRFEWQTQLTSYVGNLLYDLQNGVDLDEFDCGTRYDFTPFIYTQGRILHFYNYLKIDNHITYLQPMFEQMENIRFHMTFAQNPVDAFLSYCPVHTLWRFISSLSEYVKQAPGGTHFLASIINLYALFNLDYISMSTLKFDVDNLSKNLSMIRADLINFFYRLMNNYLSSESSMMQIVQQNRFDKIFNPKDFILHSEFKISDYEDAAKFSEPLWQMKDLLLKLPNKINFNDTDFEICPYIAKNITEKMGNILFKKIIPDAFKLDAKFAVAAQLLWPLYTMLNASFTQKLFVAKFDQVNGYLRTNYLDLISKFKIDDEPIKKPPPSKDSKREQKEEIIEPTVHVSKIIDSFQNSLREFLDTDWRNVFYLPHSKRFSQQGNGQYISFHSFETLILNLGAYAGYYIDHILVLQATRSMTTIFKIYSGTISEINAWLVDYRKDGKLWSKDLERPEFARAGQEMIKLGVILMTRQLARQAMKKSVDKTMPGLSDLVASSYKRITEPPSEKEDLLLEMTTDVPFYHFIESSLERNNLQKTTDSTQFFFFLALLLGHSQWHDVQYHPDNEIMTHNLHLFPVALDAFINMFRVFSISADSQIIGDGMQFFFNVLQQVILKVKDMPNVDSMTINSFVILVDLFPRNIKSIEYGRTAASFPSNIIAETYRMMEKRVSEGRKNIPRNQKKKR</sequence>
<dbReference type="EMBL" id="MLAK01000647">
    <property type="protein sequence ID" value="OHT09152.1"/>
    <property type="molecule type" value="Genomic_DNA"/>
</dbReference>
<organism evidence="2 3">
    <name type="scientific">Tritrichomonas foetus</name>
    <dbReference type="NCBI Taxonomy" id="1144522"/>
    <lineage>
        <taxon>Eukaryota</taxon>
        <taxon>Metamonada</taxon>
        <taxon>Parabasalia</taxon>
        <taxon>Tritrichomonadida</taxon>
        <taxon>Tritrichomonadidae</taxon>
        <taxon>Tritrichomonas</taxon>
    </lineage>
</organism>
<dbReference type="RefSeq" id="XP_068362288.1">
    <property type="nucleotide sequence ID" value="XM_068502346.1"/>
</dbReference>
<dbReference type="InterPro" id="IPR019137">
    <property type="entry name" value="Nck-associated_protein-1"/>
</dbReference>
<evidence type="ECO:0000313" key="2">
    <source>
        <dbReference type="EMBL" id="OHT09152.1"/>
    </source>
</evidence>
<comment type="similarity">
    <text evidence="1">Belongs to the HEM-1/HEM-2 family.</text>
</comment>
<dbReference type="PANTHER" id="PTHR12093:SF10">
    <property type="entry name" value="MEMBRANE-ASSOCIATED PROTEIN HEM"/>
    <property type="match status" value="1"/>
</dbReference>
<dbReference type="GO" id="GO:0030031">
    <property type="term" value="P:cell projection assembly"/>
    <property type="evidence" value="ECO:0007669"/>
    <property type="project" value="TreeGrafter"/>
</dbReference>
<accession>A0A1J4KE19</accession>
<proteinExistence type="inferred from homology"/>
<dbReference type="AlphaFoldDB" id="A0A1J4KE19"/>
<dbReference type="Pfam" id="PF09735">
    <property type="entry name" value="Nckap1"/>
    <property type="match status" value="1"/>
</dbReference>
<reference evidence="2" key="1">
    <citation type="submission" date="2016-10" db="EMBL/GenBank/DDBJ databases">
        <authorList>
            <person name="Benchimol M."/>
            <person name="Almeida L.G."/>
            <person name="Vasconcelos A.T."/>
            <person name="Perreira-Neves A."/>
            <person name="Rosa I.A."/>
            <person name="Tasca T."/>
            <person name="Bogo M.R."/>
            <person name="de Souza W."/>
        </authorList>
    </citation>
    <scope>NUCLEOTIDE SEQUENCE [LARGE SCALE GENOMIC DNA]</scope>
    <source>
        <strain evidence="2">K</strain>
    </source>
</reference>
<dbReference type="GO" id="GO:0030866">
    <property type="term" value="P:cortical actin cytoskeleton organization"/>
    <property type="evidence" value="ECO:0007669"/>
    <property type="project" value="TreeGrafter"/>
</dbReference>
<evidence type="ECO:0000256" key="1">
    <source>
        <dbReference type="ARBA" id="ARBA00037947"/>
    </source>
</evidence>
<dbReference type="PANTHER" id="PTHR12093">
    <property type="entry name" value="NCK-ASSOCIATED PROTEIN 1"/>
    <property type="match status" value="1"/>
</dbReference>
<evidence type="ECO:0000313" key="3">
    <source>
        <dbReference type="Proteomes" id="UP000179807"/>
    </source>
</evidence>
<dbReference type="GO" id="GO:0000902">
    <property type="term" value="P:cell morphogenesis"/>
    <property type="evidence" value="ECO:0007669"/>
    <property type="project" value="TreeGrafter"/>
</dbReference>
<gene>
    <name evidence="2" type="ORF">TRFO_22070</name>
</gene>
<dbReference type="GeneID" id="94837050"/>
<keyword evidence="3" id="KW-1185">Reference proteome</keyword>
<comment type="caution">
    <text evidence="2">The sequence shown here is derived from an EMBL/GenBank/DDBJ whole genome shotgun (WGS) entry which is preliminary data.</text>
</comment>
<dbReference type="Proteomes" id="UP000179807">
    <property type="component" value="Unassembled WGS sequence"/>
</dbReference>
<protein>
    <recommendedName>
        <fullName evidence="4">CYRIA/CYRIB Rac1 binding domain-containing protein</fullName>
    </recommendedName>
</protein>
<dbReference type="GO" id="GO:0031209">
    <property type="term" value="C:SCAR complex"/>
    <property type="evidence" value="ECO:0007669"/>
    <property type="project" value="TreeGrafter"/>
</dbReference>
<dbReference type="OrthoDB" id="10542026at2759"/>
<evidence type="ECO:0008006" key="4">
    <source>
        <dbReference type="Google" id="ProtNLM"/>
    </source>
</evidence>
<name>A0A1J4KE19_9EUKA</name>
<dbReference type="VEuPathDB" id="TrichDB:TRFO_22070"/>